<dbReference type="Pfam" id="PF13376">
    <property type="entry name" value="OmdA"/>
    <property type="match status" value="1"/>
</dbReference>
<organism evidence="1 2">
    <name type="scientific">Solirubrobacter ginsenosidimutans</name>
    <dbReference type="NCBI Taxonomy" id="490573"/>
    <lineage>
        <taxon>Bacteria</taxon>
        <taxon>Bacillati</taxon>
        <taxon>Actinomycetota</taxon>
        <taxon>Thermoleophilia</taxon>
        <taxon>Solirubrobacterales</taxon>
        <taxon>Solirubrobacteraceae</taxon>
        <taxon>Solirubrobacter</taxon>
    </lineage>
</organism>
<proteinExistence type="predicted"/>
<comment type="caution">
    <text evidence="1">The sequence shown here is derived from an EMBL/GenBank/DDBJ whole genome shotgun (WGS) entry which is preliminary data.</text>
</comment>
<reference evidence="1" key="1">
    <citation type="submission" date="2022-10" db="EMBL/GenBank/DDBJ databases">
        <title>The WGS of Solirubrobacter ginsenosidimutans DSM 21036.</title>
        <authorList>
            <person name="Jiang Z."/>
        </authorList>
    </citation>
    <scope>NUCLEOTIDE SEQUENCE</scope>
    <source>
        <strain evidence="1">DSM 21036</strain>
    </source>
</reference>
<dbReference type="EMBL" id="JAPDOD010000004">
    <property type="protein sequence ID" value="MDA0160229.1"/>
    <property type="molecule type" value="Genomic_DNA"/>
</dbReference>
<dbReference type="Proteomes" id="UP001149140">
    <property type="component" value="Unassembled WGS sequence"/>
</dbReference>
<keyword evidence="2" id="KW-1185">Reference proteome</keyword>
<gene>
    <name evidence="1" type="ORF">OM076_08140</name>
</gene>
<dbReference type="InterPro" id="IPR015018">
    <property type="entry name" value="DUF1905"/>
</dbReference>
<dbReference type="RefSeq" id="WP_270038996.1">
    <property type="nucleotide sequence ID" value="NZ_JAPDOD010000004.1"/>
</dbReference>
<evidence type="ECO:0000313" key="2">
    <source>
        <dbReference type="Proteomes" id="UP001149140"/>
    </source>
</evidence>
<protein>
    <submittedName>
        <fullName evidence="1">YdeI/OmpD-associated family protein</fullName>
    </submittedName>
</protein>
<dbReference type="Pfam" id="PF08922">
    <property type="entry name" value="DUF1905"/>
    <property type="match status" value="1"/>
</dbReference>
<dbReference type="InterPro" id="IPR037079">
    <property type="entry name" value="AF2212/PG0164-like_sf"/>
</dbReference>
<name>A0A9X3RZI9_9ACTN</name>
<dbReference type="SUPFAM" id="SSF141694">
    <property type="entry name" value="AF2212/PG0164-like"/>
    <property type="match status" value="1"/>
</dbReference>
<accession>A0A9X3RZI9</accession>
<evidence type="ECO:0000313" key="1">
    <source>
        <dbReference type="EMBL" id="MDA0160229.1"/>
    </source>
</evidence>
<dbReference type="AlphaFoldDB" id="A0A9X3RZI9"/>
<dbReference type="Gene3D" id="2.40.30.100">
    <property type="entry name" value="AF2212/PG0164-like"/>
    <property type="match status" value="1"/>
</dbReference>
<sequence length="147" mass="15941">MAERFTATLGERHVVVPVDAKVLWGEARPPVAGTVNGVPFRSRLMVYGGQTVLGLTNAFRAEAGLVEGDEVEVVIDRDDAPREVEIPPALQAALDGDAGAKATFEALSFTHRREYATWIAEAKREETRDRRAAKAIEMLRGGVKTPG</sequence>